<sequence>MAGMMVGRAFEQLASENRVRLGAARNRVQYPVSTATTHGAVSRWFSGFLWRG</sequence>
<gene>
    <name evidence="1" type="ORF">BLL52_2967</name>
</gene>
<evidence type="ECO:0000313" key="1">
    <source>
        <dbReference type="EMBL" id="OLP06727.1"/>
    </source>
</evidence>
<name>A0A1Q8YFF5_9BURK</name>
<keyword evidence="2" id="KW-1185">Reference proteome</keyword>
<dbReference type="AlphaFoldDB" id="A0A1Q8YFF5"/>
<dbReference type="Proteomes" id="UP000185911">
    <property type="component" value="Unassembled WGS sequence"/>
</dbReference>
<protein>
    <submittedName>
        <fullName evidence="1">Uncharacterized protein</fullName>
    </submittedName>
</protein>
<evidence type="ECO:0000313" key="2">
    <source>
        <dbReference type="Proteomes" id="UP000185911"/>
    </source>
</evidence>
<dbReference type="EMBL" id="MSYM01000013">
    <property type="protein sequence ID" value="OLP06727.1"/>
    <property type="molecule type" value="Genomic_DNA"/>
</dbReference>
<reference evidence="1 2" key="1">
    <citation type="submission" date="2017-01" db="EMBL/GenBank/DDBJ databases">
        <title>Genome sequence of Rhodoferax antarcticus ANT.BR, a psychrophilic purple nonsulfur bacterium from an Antarctic microbial mat.</title>
        <authorList>
            <person name="Baker J."/>
            <person name="Riester C."/>
            <person name="Skinner B."/>
            <person name="Newell A."/>
            <person name="Swingley W."/>
            <person name="Madigan M."/>
            <person name="Jung D."/>
            <person name="Asao M."/>
            <person name="Chen M."/>
            <person name="Loughlin P."/>
            <person name="Pan H."/>
            <person name="Lin S."/>
            <person name="Li N."/>
            <person name="Shaw J."/>
            <person name="Prado M."/>
            <person name="Sherman C."/>
            <person name="Li X."/>
            <person name="Tang J."/>
            <person name="Blankenship R."/>
            <person name="Zhao T."/>
            <person name="Touchman J."/>
            <person name="Sattley M."/>
        </authorList>
    </citation>
    <scope>NUCLEOTIDE SEQUENCE [LARGE SCALE GENOMIC DNA]</scope>
    <source>
        <strain evidence="1 2">ANT.BR</strain>
    </source>
</reference>
<organism evidence="1 2">
    <name type="scientific">Rhodoferax antarcticus ANT.BR</name>
    <dbReference type="NCBI Taxonomy" id="1111071"/>
    <lineage>
        <taxon>Bacteria</taxon>
        <taxon>Pseudomonadati</taxon>
        <taxon>Pseudomonadota</taxon>
        <taxon>Betaproteobacteria</taxon>
        <taxon>Burkholderiales</taxon>
        <taxon>Comamonadaceae</taxon>
        <taxon>Rhodoferax</taxon>
    </lineage>
</organism>
<comment type="caution">
    <text evidence="1">The sequence shown here is derived from an EMBL/GenBank/DDBJ whole genome shotgun (WGS) entry which is preliminary data.</text>
</comment>
<accession>A0A1Q8YFF5</accession>
<proteinExistence type="predicted"/>